<organism evidence="1 2">
    <name type="scientific">Hydrogenophaga taeniospiralis CCUG 15921</name>
    <dbReference type="NCBI Taxonomy" id="1281780"/>
    <lineage>
        <taxon>Bacteria</taxon>
        <taxon>Pseudomonadati</taxon>
        <taxon>Pseudomonadota</taxon>
        <taxon>Betaproteobacteria</taxon>
        <taxon>Burkholderiales</taxon>
        <taxon>Comamonadaceae</taxon>
        <taxon>Hydrogenophaga</taxon>
    </lineage>
</organism>
<dbReference type="SUPFAM" id="SSF53335">
    <property type="entry name" value="S-adenosyl-L-methionine-dependent methyltransferases"/>
    <property type="match status" value="1"/>
</dbReference>
<dbReference type="Gene3D" id="3.40.50.150">
    <property type="entry name" value="Vaccinia Virus protein VP39"/>
    <property type="match status" value="1"/>
</dbReference>
<evidence type="ECO:0000313" key="1">
    <source>
        <dbReference type="EMBL" id="MDG5978477.1"/>
    </source>
</evidence>
<protein>
    <recommendedName>
        <fullName evidence="3">Methyltransferase type 11 domain-containing protein</fullName>
    </recommendedName>
</protein>
<dbReference type="SUPFAM" id="SSF48452">
    <property type="entry name" value="TPR-like"/>
    <property type="match status" value="1"/>
</dbReference>
<dbReference type="AlphaFoldDB" id="A0A9X4NW63"/>
<dbReference type="Proteomes" id="UP001152876">
    <property type="component" value="Unassembled WGS sequence"/>
</dbReference>
<gene>
    <name evidence="1" type="ORF">H010_24714</name>
</gene>
<accession>A0A9X4NW63</accession>
<dbReference type="CDD" id="cd02440">
    <property type="entry name" value="AdoMet_MTases"/>
    <property type="match status" value="1"/>
</dbReference>
<name>A0A9X4NW63_9BURK</name>
<dbReference type="RefSeq" id="WP_068171790.1">
    <property type="nucleotide sequence ID" value="NZ_AOGK01000043.1"/>
</dbReference>
<dbReference type="Pfam" id="PF13489">
    <property type="entry name" value="Methyltransf_23"/>
    <property type="match status" value="1"/>
</dbReference>
<comment type="caution">
    <text evidence="1">The sequence shown here is derived from an EMBL/GenBank/DDBJ whole genome shotgun (WGS) entry which is preliminary data.</text>
</comment>
<dbReference type="InterPro" id="IPR029063">
    <property type="entry name" value="SAM-dependent_MTases_sf"/>
</dbReference>
<reference evidence="1" key="1">
    <citation type="submission" date="2013-01" db="EMBL/GenBank/DDBJ databases">
        <title>Genome draft of Hydrogenophaga taeniospiralis 2K1.</title>
        <authorList>
            <person name="Gomila M."/>
            <person name="Lalucat J."/>
        </authorList>
    </citation>
    <scope>NUCLEOTIDE SEQUENCE</scope>
    <source>
        <strain evidence="1">CCUG 15921</strain>
    </source>
</reference>
<sequence>MNTLAYSDPDEALAHLLQCAQEVPAADLLPNAQAAINGFPHDARLRTMQAILHRACGQPEAALDASWKALVLSPKDEIARQELLFCVSEQVGLAPSDGHDFSLESGERQTAPHIHGIRADHRARYAWAARLLRSHFRDSSRLTGLDAFCGNGYGSRMISQLTGSRVIGIDGSTEAVELAERHYGNHRVAFGQAVFPFELTPGLFDYAVSFESVEHVPDSEALLAQICRSTKGPVFLSVPNERALPHADFSAQFGFHCRHFTSEDICQFMRRLGFPCVLASAGQQVYRVQDKRLAGLLPESQMHLRPLTDNSQFIMLMFSREGGQAGGQTANPALQGVLG</sequence>
<dbReference type="InterPro" id="IPR011990">
    <property type="entry name" value="TPR-like_helical_dom_sf"/>
</dbReference>
<evidence type="ECO:0008006" key="3">
    <source>
        <dbReference type="Google" id="ProtNLM"/>
    </source>
</evidence>
<evidence type="ECO:0000313" key="2">
    <source>
        <dbReference type="Proteomes" id="UP001152876"/>
    </source>
</evidence>
<proteinExistence type="predicted"/>
<dbReference type="EMBL" id="AOGK01000043">
    <property type="protein sequence ID" value="MDG5978477.1"/>
    <property type="molecule type" value="Genomic_DNA"/>
</dbReference>
<keyword evidence="2" id="KW-1185">Reference proteome</keyword>